<feature type="transmembrane region" description="Helical" evidence="2">
    <location>
        <begin position="933"/>
        <end position="954"/>
    </location>
</feature>
<feature type="transmembrane region" description="Helical" evidence="2">
    <location>
        <begin position="857"/>
        <end position="876"/>
    </location>
</feature>
<dbReference type="SUPFAM" id="SSF49265">
    <property type="entry name" value="Fibronectin type III"/>
    <property type="match status" value="1"/>
</dbReference>
<dbReference type="InterPro" id="IPR013783">
    <property type="entry name" value="Ig-like_fold"/>
</dbReference>
<dbReference type="Gene3D" id="2.60.40.10">
    <property type="entry name" value="Immunoglobulins"/>
    <property type="match status" value="1"/>
</dbReference>
<keyword evidence="6" id="KW-1185">Reference proteome</keyword>
<dbReference type="Pfam" id="PF00041">
    <property type="entry name" value="fn3"/>
    <property type="match status" value="1"/>
</dbReference>
<evidence type="ECO:0000256" key="3">
    <source>
        <dbReference type="SAM" id="SignalP"/>
    </source>
</evidence>
<gene>
    <name evidence="5" type="ORF">SCF082_LOCUS13534</name>
</gene>
<dbReference type="InterPro" id="IPR003961">
    <property type="entry name" value="FN3_dom"/>
</dbReference>
<dbReference type="PROSITE" id="PS50853">
    <property type="entry name" value="FN3"/>
    <property type="match status" value="1"/>
</dbReference>
<keyword evidence="2" id="KW-1133">Transmembrane helix</keyword>
<feature type="domain" description="Fibronectin type-III" evidence="4">
    <location>
        <begin position="1459"/>
        <end position="1555"/>
    </location>
</feature>
<keyword evidence="2" id="KW-0812">Transmembrane</keyword>
<feature type="compositionally biased region" description="Low complexity" evidence="1">
    <location>
        <begin position="1314"/>
        <end position="1336"/>
    </location>
</feature>
<dbReference type="Gene3D" id="2.160.20.10">
    <property type="entry name" value="Single-stranded right-handed beta-helix, Pectin lyase-like"/>
    <property type="match status" value="1"/>
</dbReference>
<proteinExistence type="predicted"/>
<feature type="transmembrane region" description="Helical" evidence="2">
    <location>
        <begin position="883"/>
        <end position="902"/>
    </location>
</feature>
<organism evidence="5 6">
    <name type="scientific">Durusdinium trenchii</name>
    <dbReference type="NCBI Taxonomy" id="1381693"/>
    <lineage>
        <taxon>Eukaryota</taxon>
        <taxon>Sar</taxon>
        <taxon>Alveolata</taxon>
        <taxon>Dinophyceae</taxon>
        <taxon>Suessiales</taxon>
        <taxon>Symbiodiniaceae</taxon>
        <taxon>Durusdinium</taxon>
    </lineage>
</organism>
<evidence type="ECO:0000313" key="5">
    <source>
        <dbReference type="EMBL" id="CAK9017210.1"/>
    </source>
</evidence>
<dbReference type="InterPro" id="IPR036116">
    <property type="entry name" value="FN3_sf"/>
</dbReference>
<feature type="region of interest" description="Disordered" evidence="1">
    <location>
        <begin position="1121"/>
        <end position="1243"/>
    </location>
</feature>
<feature type="region of interest" description="Disordered" evidence="1">
    <location>
        <begin position="1446"/>
        <end position="1465"/>
    </location>
</feature>
<evidence type="ECO:0000256" key="2">
    <source>
        <dbReference type="SAM" id="Phobius"/>
    </source>
</evidence>
<dbReference type="InterPro" id="IPR011050">
    <property type="entry name" value="Pectin_lyase_fold/virulence"/>
</dbReference>
<protein>
    <submittedName>
        <fullName evidence="5">LINE-1 retrotransposable element ORF2 protein</fullName>
    </submittedName>
</protein>
<dbReference type="InterPro" id="IPR012334">
    <property type="entry name" value="Pectin_lyas_fold"/>
</dbReference>
<keyword evidence="2" id="KW-0472">Membrane</keyword>
<name>A0ABP0JSF9_9DINO</name>
<feature type="signal peptide" evidence="3">
    <location>
        <begin position="1"/>
        <end position="24"/>
    </location>
</feature>
<feature type="transmembrane region" description="Helical" evidence="2">
    <location>
        <begin position="812"/>
        <end position="837"/>
    </location>
</feature>
<keyword evidence="3" id="KW-0732">Signal</keyword>
<dbReference type="Proteomes" id="UP001642464">
    <property type="component" value="Unassembled WGS sequence"/>
</dbReference>
<dbReference type="CDD" id="cd00063">
    <property type="entry name" value="FN3"/>
    <property type="match status" value="1"/>
</dbReference>
<accession>A0ABP0JSF9</accession>
<comment type="caution">
    <text evidence="5">The sequence shown here is derived from an EMBL/GenBank/DDBJ whole genome shotgun (WGS) entry which is preliminary data.</text>
</comment>
<feature type="region of interest" description="Disordered" evidence="1">
    <location>
        <begin position="1089"/>
        <end position="1108"/>
    </location>
</feature>
<sequence>MGTMGSQPFRAHLCLSALVTLTLADHCLQLLPSTAAANHRAIRQCLDSEGVAILGPGTFLLPHGLQMPRNSSLLGAAGRLSELRLAAPTAITHSLLEVSSEAEVQSLVLEVGGHQRDASCCRSVMSLTGNNSQVSDVEVRGGKGGIGILFESPTSRNNVVLKAHVHHCYYGVAFDAGLRSNQKNSIEQSIVEDISCDAITFAGFGQVKSTTIRNSGFACGPPSFSAGAGFFCKGNSHGAQIESSVVSNTCGMALDVDSCSHMEIRNNTFRDPGYDFDNLTHCWGMPTAVLLDSQRCSLTFNVMENLRTSNQIRWLGDPHQVYSQVAAPLFSDLPDNNRSVVTFGLLHRPHHWAVPTIQNEIANNSFFARCESGDENNCTGVGYFVGRGTGLERLRAPGHEWGERLPQQPSEFNGNLVSTSSDLSDIGNDDCRDYISDVHALEKLAELGQLRHPLPLKSEELFEPSRAPPAPSMVCMIGISSNYFTFTSVQHPKPFSRYLDGGTWMVADLVQVLSPVREGHEDPWIDDETHSVLERRPRATVDDKFLFRRAIWSWHRRIVRRLRAVPPLLRFGVEVLLLLLVLLQISYLVILHSAVLPPAMSASGQVAQALTSALYTGHFSNVSRDATELLVVEVALPSRCGSSASGEREQVRCEFASDREVLKLPLEIRQSALLAAAEQSPGLTAVVTLPASDLDLDWPSHGTWARSILQRYVLSAMVAGPLREEVLRREPFFTTPNSTEGNASDLTTKSAKWSLLAWGLAEFGLGVGNASKAGSHALSYFSCEGESPMSLSALRRLAELVDRPMEWWLFKVVWLFSTAVLGLLVAVLQCYAVRTSLLGCYKLASFKTKSFLENLEAFVLVLSPLCLGVVFCSIMGDDAEDTAVILVGLSIGEVVSYVALHTEESRYLFPRTALPAYVANAYYAYFHPFGLTWLSHSCLYCYQAFLFLVLWSHFESTVALPSYSLDQLVVEVKLRPSRSQVAKFNLSPSVQKLLLEQGLLLLGDNTSYETGVVMSAVISRAVQNVKVPCVLRLTPAAGATDLLLEGERLELIHPEALGGGTAIHMLLNRAFAGDARCAAMLAQLLSRMRGDAPPDDAPPDDDSPVPTQEVWQTSCVVEDPGSIEALPHTDSTAAYRAPGSPKHTSFGASPLRRAPRNLGVEAGGGQRTSRRARSPQAAEAGRRRSAATPPGPIRRKSAADPSRVPSTVAAIGRRSSLFSCGSGGSPGRRAVAATDPQHDRPSRGFAVANSSCASHVSRSKLRGSNLQGHGRLPLVGLAREVIEKGTGLQKLASTQPLARSAALDQYARASSACGSSSARCSTRAATTTPTTARPSRLSWRERSPFELEEEERPYMQSERKEQEELTGLLQGEGDPKKIESALLHKILFRRRPPPDAEEDDARPVRAHAAPPGLMKATTQPESELLFSIAKTFRAVSAQGVAQRVPYGAPPRQPHPTTSPPSQLAAPVVKPHNAWCTFITWVEPASGPDDDDFTYELHVRNAESEHCLLIAEIGQDPQVQLNGLEAGQTYFFQVRACNAAGASEWSLWSEGGSTSL</sequence>
<evidence type="ECO:0000313" key="6">
    <source>
        <dbReference type="Proteomes" id="UP001642464"/>
    </source>
</evidence>
<feature type="chain" id="PRO_5046845986" evidence="3">
    <location>
        <begin position="25"/>
        <end position="1555"/>
    </location>
</feature>
<evidence type="ECO:0000256" key="1">
    <source>
        <dbReference type="SAM" id="MobiDB-lite"/>
    </source>
</evidence>
<feature type="region of interest" description="Disordered" evidence="1">
    <location>
        <begin position="1314"/>
        <end position="1359"/>
    </location>
</feature>
<reference evidence="5 6" key="1">
    <citation type="submission" date="2024-02" db="EMBL/GenBank/DDBJ databases">
        <authorList>
            <person name="Chen Y."/>
            <person name="Shah S."/>
            <person name="Dougan E. K."/>
            <person name="Thang M."/>
            <person name="Chan C."/>
        </authorList>
    </citation>
    <scope>NUCLEOTIDE SEQUENCE [LARGE SCALE GENOMIC DNA]</scope>
</reference>
<evidence type="ECO:0000259" key="4">
    <source>
        <dbReference type="PROSITE" id="PS50853"/>
    </source>
</evidence>
<feature type="compositionally biased region" description="Acidic residues" evidence="1">
    <location>
        <begin position="1093"/>
        <end position="1103"/>
    </location>
</feature>
<feature type="compositionally biased region" description="Pro residues" evidence="1">
    <location>
        <begin position="1447"/>
        <end position="1458"/>
    </location>
</feature>
<dbReference type="SUPFAM" id="SSF51126">
    <property type="entry name" value="Pectin lyase-like"/>
    <property type="match status" value="1"/>
</dbReference>
<dbReference type="EMBL" id="CAXAMM010008391">
    <property type="protein sequence ID" value="CAK9017210.1"/>
    <property type="molecule type" value="Genomic_DNA"/>
</dbReference>